<dbReference type="REBASE" id="21988">
    <property type="entry name" value="M.DacORF894P"/>
</dbReference>
<dbReference type="EMBL" id="CP001720">
    <property type="protein sequence ID" value="ACV61790.1"/>
    <property type="molecule type" value="Genomic_DNA"/>
</dbReference>
<keyword evidence="5" id="KW-0949">S-adenosyl-L-methionine</keyword>
<evidence type="ECO:0000256" key="2">
    <source>
        <dbReference type="ARBA" id="ARBA00012185"/>
    </source>
</evidence>
<dbReference type="Gene3D" id="3.40.50.150">
    <property type="entry name" value="Vaccinia Virus protein VP39"/>
    <property type="match status" value="1"/>
</dbReference>
<comment type="catalytic activity">
    <reaction evidence="7">
        <text>a 2'-deoxycytidine in DNA + S-adenosyl-L-methionine = an N(4)-methyl-2'-deoxycytidine in DNA + S-adenosyl-L-homocysteine + H(+)</text>
        <dbReference type="Rhea" id="RHEA:16857"/>
        <dbReference type="Rhea" id="RHEA-COMP:11369"/>
        <dbReference type="Rhea" id="RHEA-COMP:13674"/>
        <dbReference type="ChEBI" id="CHEBI:15378"/>
        <dbReference type="ChEBI" id="CHEBI:57856"/>
        <dbReference type="ChEBI" id="CHEBI:59789"/>
        <dbReference type="ChEBI" id="CHEBI:85452"/>
        <dbReference type="ChEBI" id="CHEBI:137933"/>
        <dbReference type="EC" id="2.1.1.113"/>
    </reaction>
</comment>
<name>C8W323_DESAS</name>
<evidence type="ECO:0000313" key="9">
    <source>
        <dbReference type="Proteomes" id="UP000002217"/>
    </source>
</evidence>
<proteinExistence type="inferred from homology"/>
<dbReference type="GO" id="GO:0009307">
    <property type="term" value="P:DNA restriction-modification system"/>
    <property type="evidence" value="ECO:0007669"/>
    <property type="project" value="UniProtKB-KW"/>
</dbReference>
<sequence>MSLLDPEKNKRSEDKVVYRKILTGEATFRGGLISPFHRWFRLTPSYGPELVEIMLAETETCDKHVVLDPFAGGGTTLIQCKLNQIAAYGFEINPMLHFNCRVSTNWQLNASLLRKNLENLSSFYFEKKLALKNAEVEETGIRLPAIHNIFRWWRKDVLKDLLVLKLAITTARMDEPERNFFLLGLAGVLVPDLTNVTLGRLQLHFVDKTGRDIEVWSTFSNHIEEMLSDLESTGSKVANTPSTVFMTDSTHLEGIDIPQKIDRVITSPPYPNRYSYVWNTRPHLYFFDFLSNSKQAADLDKITIGGTWGSATSILNKGVIDPLYPIINQKVSPIAGQIREQDNLMANYITKYFNMLAKQIVAQDRFLSDYARCAYVVGCSRIKGIFIETDKILGEIFEGLDLGYQIHKIERIRKRHSDKDLHEAIVYVYKGCRKQNKKQYSISSN</sequence>
<dbReference type="STRING" id="485916.Dtox_0894"/>
<dbReference type="GO" id="GO:0015667">
    <property type="term" value="F:site-specific DNA-methyltransferase (cytosine-N4-specific) activity"/>
    <property type="evidence" value="ECO:0007669"/>
    <property type="project" value="UniProtKB-EC"/>
</dbReference>
<comment type="similarity">
    <text evidence="1">Belongs to the N(4)/N(6)-methyltransferase family. N(4) subfamily.</text>
</comment>
<keyword evidence="9" id="KW-1185">Reference proteome</keyword>
<dbReference type="GO" id="GO:0003677">
    <property type="term" value="F:DNA binding"/>
    <property type="evidence" value="ECO:0007669"/>
    <property type="project" value="InterPro"/>
</dbReference>
<dbReference type="GO" id="GO:0032259">
    <property type="term" value="P:methylation"/>
    <property type="evidence" value="ECO:0007669"/>
    <property type="project" value="UniProtKB-KW"/>
</dbReference>
<accession>C8W323</accession>
<evidence type="ECO:0000256" key="6">
    <source>
        <dbReference type="ARBA" id="ARBA00022747"/>
    </source>
</evidence>
<dbReference type="eggNOG" id="COG0863">
    <property type="taxonomic scope" value="Bacteria"/>
</dbReference>
<dbReference type="EC" id="2.1.1.113" evidence="2"/>
<gene>
    <name evidence="8" type="ordered locus">Dtox_0894</name>
</gene>
<dbReference type="KEGG" id="dae:Dtox_0894"/>
<evidence type="ECO:0000256" key="3">
    <source>
        <dbReference type="ARBA" id="ARBA00022603"/>
    </source>
</evidence>
<reference evidence="8 9" key="1">
    <citation type="journal article" date="2009" name="Stand. Genomic Sci.">
        <title>Complete genome sequence of Desulfotomaculum acetoxidans type strain (5575).</title>
        <authorList>
            <person name="Spring S."/>
            <person name="Lapidus A."/>
            <person name="Schroder M."/>
            <person name="Gleim D."/>
            <person name="Sims D."/>
            <person name="Meincke L."/>
            <person name="Glavina Del Rio T."/>
            <person name="Tice H."/>
            <person name="Copeland A."/>
            <person name="Cheng J.F."/>
            <person name="Lucas S."/>
            <person name="Chen F."/>
            <person name="Nolan M."/>
            <person name="Bruce D."/>
            <person name="Goodwin L."/>
            <person name="Pitluck S."/>
            <person name="Ivanova N."/>
            <person name="Mavromatis K."/>
            <person name="Mikhailova N."/>
            <person name="Pati A."/>
            <person name="Chen A."/>
            <person name="Palaniappan K."/>
            <person name="Land M."/>
            <person name="Hauser L."/>
            <person name="Chang Y.J."/>
            <person name="Jeffries C.D."/>
            <person name="Chain P."/>
            <person name="Saunders E."/>
            <person name="Brettin T."/>
            <person name="Detter J.C."/>
            <person name="Goker M."/>
            <person name="Bristow J."/>
            <person name="Eisen J.A."/>
            <person name="Markowitz V."/>
            <person name="Hugenholtz P."/>
            <person name="Kyrpides N.C."/>
            <person name="Klenk H.P."/>
            <person name="Han C."/>
        </authorList>
    </citation>
    <scope>NUCLEOTIDE SEQUENCE [LARGE SCALE GENOMIC DNA]</scope>
    <source>
        <strain evidence="9">ATCC 49208 / DSM 771 / VKM B-1644</strain>
    </source>
</reference>
<evidence type="ECO:0000313" key="8">
    <source>
        <dbReference type="EMBL" id="ACV61790.1"/>
    </source>
</evidence>
<keyword evidence="6" id="KW-0680">Restriction system</keyword>
<keyword evidence="4" id="KW-0808">Transferase</keyword>
<keyword evidence="3" id="KW-0489">Methyltransferase</keyword>
<organism evidence="8 9">
    <name type="scientific">Desulfofarcimen acetoxidans (strain ATCC 49208 / DSM 771 / KCTC 5769 / VKM B-1644 / 5575)</name>
    <name type="common">Desulfotomaculum acetoxidans</name>
    <dbReference type="NCBI Taxonomy" id="485916"/>
    <lineage>
        <taxon>Bacteria</taxon>
        <taxon>Bacillati</taxon>
        <taxon>Bacillota</taxon>
        <taxon>Clostridia</taxon>
        <taxon>Eubacteriales</taxon>
        <taxon>Peptococcaceae</taxon>
        <taxon>Desulfofarcimen</taxon>
    </lineage>
</organism>
<dbReference type="Proteomes" id="UP000002217">
    <property type="component" value="Chromosome"/>
</dbReference>
<dbReference type="InterPro" id="IPR029063">
    <property type="entry name" value="SAM-dependent_MTases_sf"/>
</dbReference>
<dbReference type="OrthoDB" id="9800801at2"/>
<evidence type="ECO:0000256" key="7">
    <source>
        <dbReference type="ARBA" id="ARBA00049120"/>
    </source>
</evidence>
<dbReference type="HOGENOM" id="CLU_027633_0_0_9"/>
<evidence type="ECO:0000256" key="1">
    <source>
        <dbReference type="ARBA" id="ARBA00010203"/>
    </source>
</evidence>
<dbReference type="RefSeq" id="WP_015756506.1">
    <property type="nucleotide sequence ID" value="NC_013216.1"/>
</dbReference>
<dbReference type="SUPFAM" id="SSF53335">
    <property type="entry name" value="S-adenosyl-L-methionine-dependent methyltransferases"/>
    <property type="match status" value="1"/>
</dbReference>
<evidence type="ECO:0000256" key="4">
    <source>
        <dbReference type="ARBA" id="ARBA00022679"/>
    </source>
</evidence>
<evidence type="ECO:0000256" key="5">
    <source>
        <dbReference type="ARBA" id="ARBA00022691"/>
    </source>
</evidence>
<protein>
    <recommendedName>
        <fullName evidence="2">site-specific DNA-methyltransferase (cytosine-N(4)-specific)</fullName>
        <ecNumber evidence="2">2.1.1.113</ecNumber>
    </recommendedName>
</protein>
<dbReference type="PROSITE" id="PS00093">
    <property type="entry name" value="N4_MTASE"/>
    <property type="match status" value="1"/>
</dbReference>
<dbReference type="AlphaFoldDB" id="C8W323"/>
<dbReference type="InterPro" id="IPR017985">
    <property type="entry name" value="MeTrfase_CN4_CS"/>
</dbReference>